<comment type="similarity">
    <text evidence="2">Belongs to the tektin family.</text>
</comment>
<dbReference type="PANTHER" id="PTHR19960:SF28">
    <property type="match status" value="1"/>
</dbReference>
<evidence type="ECO:0000256" key="1">
    <source>
        <dbReference type="ARBA" id="ARBA00004496"/>
    </source>
</evidence>
<feature type="region of interest" description="Disordered" evidence="4">
    <location>
        <begin position="601"/>
        <end position="620"/>
    </location>
</feature>
<dbReference type="PANTHER" id="PTHR19960">
    <property type="entry name" value="TEKTIN"/>
    <property type="match status" value="1"/>
</dbReference>
<accession>A0A813HI32</accession>
<feature type="compositionally biased region" description="Low complexity" evidence="4">
    <location>
        <begin position="395"/>
        <end position="406"/>
    </location>
</feature>
<dbReference type="Proteomes" id="UP000654075">
    <property type="component" value="Unassembled WGS sequence"/>
</dbReference>
<comment type="subcellular location">
    <subcellularLocation>
        <location evidence="1">Cytoplasm</location>
    </subcellularLocation>
</comment>
<feature type="compositionally biased region" description="Polar residues" evidence="4">
    <location>
        <begin position="184"/>
        <end position="201"/>
    </location>
</feature>
<dbReference type="GO" id="GO:0060271">
    <property type="term" value="P:cilium assembly"/>
    <property type="evidence" value="ECO:0007669"/>
    <property type="project" value="TreeGrafter"/>
</dbReference>
<dbReference type="GO" id="GO:0060294">
    <property type="term" value="P:cilium movement involved in cell motility"/>
    <property type="evidence" value="ECO:0007669"/>
    <property type="project" value="InterPro"/>
</dbReference>
<feature type="compositionally biased region" description="Pro residues" evidence="4">
    <location>
        <begin position="150"/>
        <end position="164"/>
    </location>
</feature>
<dbReference type="InterPro" id="IPR000435">
    <property type="entry name" value="Tektins"/>
</dbReference>
<dbReference type="Pfam" id="PF03148">
    <property type="entry name" value="Tektin"/>
    <property type="match status" value="1"/>
</dbReference>
<organism evidence="5 6">
    <name type="scientific">Polarella glacialis</name>
    <name type="common">Dinoflagellate</name>
    <dbReference type="NCBI Taxonomy" id="89957"/>
    <lineage>
        <taxon>Eukaryota</taxon>
        <taxon>Sar</taxon>
        <taxon>Alveolata</taxon>
        <taxon>Dinophyceae</taxon>
        <taxon>Suessiales</taxon>
        <taxon>Suessiaceae</taxon>
        <taxon>Polarella</taxon>
    </lineage>
</organism>
<dbReference type="GO" id="GO:0015630">
    <property type="term" value="C:microtubule cytoskeleton"/>
    <property type="evidence" value="ECO:0007669"/>
    <property type="project" value="TreeGrafter"/>
</dbReference>
<keyword evidence="6" id="KW-1185">Reference proteome</keyword>
<feature type="compositionally biased region" description="Basic and acidic residues" evidence="4">
    <location>
        <begin position="607"/>
        <end position="620"/>
    </location>
</feature>
<dbReference type="GO" id="GO:0005929">
    <property type="term" value="C:cilium"/>
    <property type="evidence" value="ECO:0007669"/>
    <property type="project" value="UniProtKB-ARBA"/>
</dbReference>
<evidence type="ECO:0000313" key="6">
    <source>
        <dbReference type="Proteomes" id="UP000654075"/>
    </source>
</evidence>
<evidence type="ECO:0000313" key="5">
    <source>
        <dbReference type="EMBL" id="CAE8637233.1"/>
    </source>
</evidence>
<dbReference type="EMBL" id="CAJNNV010031657">
    <property type="protein sequence ID" value="CAE8637233.1"/>
    <property type="molecule type" value="Genomic_DNA"/>
</dbReference>
<dbReference type="AlphaFoldDB" id="A0A813HI32"/>
<sequence length="620" mass="67911">MEEDSGEDMDAVVDQAKHALEAAMMGDDDQDDVCQDMDAAVDQAKHALEAALMGDDDQDDVGQDMDAVVDQAKHALETDLMGDNGKHDVGQDLDALQMKALCCFPMLEQAQSAMEAALSADDQIDACQAQSMNASPLGPAGGKSHVSPVKTPPVAPAGPHPARPLRPFRKPDSAAGQQKDERPLSNTLEPKTPRSAASSTADLVESLEPLQYSSTVEWQQRTSDSLQDAKALIRQASSLFEAHMAEAARGPKKSAASSNVGLVRATLQKRLGITNELIQGLAIRAEGVEATIRQAGECLFELKRAVKEQNSPLSVCDQRLKLRRGRPEQELVRDIGQQALDDQRLTILHYRRLLTEHVESAKERLLVLESIKDRLYEDLQRRRHALRLDRTLRMSQQGGQASSSKSVPGKTRSQLDKTGDSLALGQDLRLPPLSARSGKVSGLEATPEDSGAGGMLGRTLNLQELSSEDEVPAKKRPEGQPRTANTFARREAEGEEQTKSFGMLADAAARQEDARRQIEESMNLVLTSRIDCARATELVQRELSMRVKETAHFKKQLEAQLFETDQALQLTGISFTTVRRELEASEIPLRAALDMQLMSKRGRKGRLKEDGQEAGIRELS</sequence>
<feature type="region of interest" description="Disordered" evidence="4">
    <location>
        <begin position="389"/>
        <end position="498"/>
    </location>
</feature>
<gene>
    <name evidence="5" type="ORF">PGLA1383_LOCUS52620</name>
</gene>
<evidence type="ECO:0000256" key="3">
    <source>
        <dbReference type="ARBA" id="ARBA00022490"/>
    </source>
</evidence>
<reference evidence="5" key="1">
    <citation type="submission" date="2021-02" db="EMBL/GenBank/DDBJ databases">
        <authorList>
            <person name="Dougan E. K."/>
            <person name="Rhodes N."/>
            <person name="Thang M."/>
            <person name="Chan C."/>
        </authorList>
    </citation>
    <scope>NUCLEOTIDE SEQUENCE</scope>
</reference>
<proteinExistence type="inferred from homology"/>
<evidence type="ECO:0000256" key="4">
    <source>
        <dbReference type="SAM" id="MobiDB-lite"/>
    </source>
</evidence>
<evidence type="ECO:0000256" key="2">
    <source>
        <dbReference type="ARBA" id="ARBA00007209"/>
    </source>
</evidence>
<feature type="region of interest" description="Disordered" evidence="4">
    <location>
        <begin position="132"/>
        <end position="201"/>
    </location>
</feature>
<protein>
    <submittedName>
        <fullName evidence="5">Uncharacterized protein</fullName>
    </submittedName>
</protein>
<feature type="compositionally biased region" description="Basic and acidic residues" evidence="4">
    <location>
        <begin position="488"/>
        <end position="498"/>
    </location>
</feature>
<dbReference type="InterPro" id="IPR048256">
    <property type="entry name" value="Tektin-like"/>
</dbReference>
<dbReference type="GO" id="GO:0005634">
    <property type="term" value="C:nucleus"/>
    <property type="evidence" value="ECO:0007669"/>
    <property type="project" value="TreeGrafter"/>
</dbReference>
<comment type="caution">
    <text evidence="5">The sequence shown here is derived from an EMBL/GenBank/DDBJ whole genome shotgun (WGS) entry which is preliminary data.</text>
</comment>
<dbReference type="GO" id="GO:0005737">
    <property type="term" value="C:cytoplasm"/>
    <property type="evidence" value="ECO:0007669"/>
    <property type="project" value="UniProtKB-SubCell"/>
</dbReference>
<keyword evidence="3" id="KW-0963">Cytoplasm</keyword>
<name>A0A813HI32_POLGL</name>